<evidence type="ECO:0000256" key="2">
    <source>
        <dbReference type="PIRSR" id="PIRSR600888-1"/>
    </source>
</evidence>
<dbReference type="PANTHER" id="PTHR21047">
    <property type="entry name" value="DTDP-6-DEOXY-D-GLUCOSE-3,5 EPIMERASE"/>
    <property type="match status" value="1"/>
</dbReference>
<organism evidence="5 6">
    <name type="scientific">Saccharopolyspora thermophila</name>
    <dbReference type="NCBI Taxonomy" id="89367"/>
    <lineage>
        <taxon>Bacteria</taxon>
        <taxon>Bacillati</taxon>
        <taxon>Actinomycetota</taxon>
        <taxon>Actinomycetes</taxon>
        <taxon>Pseudonocardiales</taxon>
        <taxon>Pseudonocardiaceae</taxon>
        <taxon>Saccharopolyspora</taxon>
    </lineage>
</organism>
<gene>
    <name evidence="5" type="primary">rfbC</name>
    <name evidence="4" type="ORF">GCM10009545_18440</name>
    <name evidence="5" type="ORF">GCM10011581_46620</name>
</gene>
<dbReference type="CDD" id="cd00438">
    <property type="entry name" value="cupin_RmlC"/>
    <property type="match status" value="1"/>
</dbReference>
<dbReference type="GO" id="GO:0019305">
    <property type="term" value="P:dTDP-rhamnose biosynthetic process"/>
    <property type="evidence" value="ECO:0007669"/>
    <property type="project" value="TreeGrafter"/>
</dbReference>
<evidence type="ECO:0000256" key="1">
    <source>
        <dbReference type="ARBA" id="ARBA00010154"/>
    </source>
</evidence>
<evidence type="ECO:0000313" key="4">
    <source>
        <dbReference type="EMBL" id="GAA0516642.1"/>
    </source>
</evidence>
<evidence type="ECO:0000313" key="7">
    <source>
        <dbReference type="Proteomes" id="UP001500220"/>
    </source>
</evidence>
<dbReference type="Pfam" id="PF00908">
    <property type="entry name" value="dTDP_sugar_isom"/>
    <property type="match status" value="1"/>
</dbReference>
<dbReference type="Proteomes" id="UP001500220">
    <property type="component" value="Unassembled WGS sequence"/>
</dbReference>
<evidence type="ECO:0000313" key="5">
    <source>
        <dbReference type="EMBL" id="GGJ04342.1"/>
    </source>
</evidence>
<comment type="similarity">
    <text evidence="1">Belongs to the dTDP-4-dehydrorhamnose 3,5-epimerase family.</text>
</comment>
<dbReference type="Gene3D" id="2.60.120.10">
    <property type="entry name" value="Jelly Rolls"/>
    <property type="match status" value="1"/>
</dbReference>
<dbReference type="InterPro" id="IPR014710">
    <property type="entry name" value="RmlC-like_jellyroll"/>
</dbReference>
<reference evidence="4 7" key="2">
    <citation type="journal article" date="2019" name="Int. J. Syst. Evol. Microbiol.">
        <title>The Global Catalogue of Microorganisms (GCM) 10K type strain sequencing project: providing services to taxonomists for standard genome sequencing and annotation.</title>
        <authorList>
            <consortium name="The Broad Institute Genomics Platform"/>
            <consortium name="The Broad Institute Genome Sequencing Center for Infectious Disease"/>
            <person name="Wu L."/>
            <person name="Ma J."/>
        </authorList>
    </citation>
    <scope>NUCLEOTIDE SEQUENCE [LARGE SCALE GENOMIC DNA]</scope>
    <source>
        <strain evidence="4 7">JCM 10664</strain>
    </source>
</reference>
<evidence type="ECO:0000256" key="3">
    <source>
        <dbReference type="PIRSR" id="PIRSR600888-3"/>
    </source>
</evidence>
<feature type="active site" description="Proton donor" evidence="2">
    <location>
        <position position="178"/>
    </location>
</feature>
<reference evidence="5 6" key="1">
    <citation type="journal article" date="2014" name="Int. J. Syst. Evol. Microbiol.">
        <title>Complete genome sequence of Corynebacterium casei LMG S-19264T (=DSM 44701T), isolated from a smear-ripened cheese.</title>
        <authorList>
            <consortium name="US DOE Joint Genome Institute (JGI-PGF)"/>
            <person name="Walter F."/>
            <person name="Albersmeier A."/>
            <person name="Kalinowski J."/>
            <person name="Ruckert C."/>
        </authorList>
    </citation>
    <scope>NUCLEOTIDE SEQUENCE [LARGE SCALE GENOMIC DNA]</scope>
    <source>
        <strain evidence="5 6">CGMCC 4.7206</strain>
    </source>
</reference>
<dbReference type="EMBL" id="BMMT01000022">
    <property type="protein sequence ID" value="GGJ04342.1"/>
    <property type="molecule type" value="Genomic_DNA"/>
</dbReference>
<comment type="caution">
    <text evidence="5">The sequence shown here is derived from an EMBL/GenBank/DDBJ whole genome shotgun (WGS) entry which is preliminary data.</text>
</comment>
<dbReference type="SUPFAM" id="SSF51182">
    <property type="entry name" value="RmlC-like cupins"/>
    <property type="match status" value="1"/>
</dbReference>
<reference evidence="4" key="4">
    <citation type="submission" date="2023-12" db="EMBL/GenBank/DDBJ databases">
        <authorList>
            <person name="Sun Q."/>
            <person name="Inoue M."/>
        </authorList>
    </citation>
    <scope>NUCLEOTIDE SEQUENCE</scope>
    <source>
        <strain evidence="4">JCM 10664</strain>
    </source>
</reference>
<dbReference type="GO" id="GO:0005829">
    <property type="term" value="C:cytosol"/>
    <property type="evidence" value="ECO:0007669"/>
    <property type="project" value="TreeGrafter"/>
</dbReference>
<dbReference type="Proteomes" id="UP000597989">
    <property type="component" value="Unassembled WGS sequence"/>
</dbReference>
<name>A0A917NIY4_9PSEU</name>
<dbReference type="InterPro" id="IPR000888">
    <property type="entry name" value="RmlC-like"/>
</dbReference>
<proteinExistence type="inferred from homology"/>
<dbReference type="AlphaFoldDB" id="A0A917NIY4"/>
<sequence length="248" mass="27102">MAVRPSGFAPITDSTYVRFAIPRSQYVRPVCFPGASGVGSTPRLSAVQVRRLEITGAFEFTPKSFPDHRGRFVAPFQEAPFVEATGHRLRIGQTNHSVSARNVVRGVHFADVPPGQAKYVYCPQGALLDVVVDVRVGSPTFGRWEAVRLDSTDYRALYLAEGLGHAFLALTDNTVMSYLCSTPYNPSAERGIDPFDPELGLPWDQLDGEPIMSEKDRAAPSLAEAAAAGLLPDYETCLAHYEKLRTEG</sequence>
<feature type="site" description="Participates in a stacking interaction with the thymidine ring of dTDP-4-oxo-6-deoxyglucose" evidence="3">
    <location>
        <position position="184"/>
    </location>
</feature>
<protein>
    <submittedName>
        <fullName evidence="5">dTDP-4-dehydrorhamnose 3,5-epimerase</fullName>
    </submittedName>
</protein>
<dbReference type="GO" id="GO:0000271">
    <property type="term" value="P:polysaccharide biosynthetic process"/>
    <property type="evidence" value="ECO:0007669"/>
    <property type="project" value="TreeGrafter"/>
</dbReference>
<dbReference type="GO" id="GO:0008830">
    <property type="term" value="F:dTDP-4-dehydrorhamnose 3,5-epimerase activity"/>
    <property type="evidence" value="ECO:0007669"/>
    <property type="project" value="InterPro"/>
</dbReference>
<evidence type="ECO:0000313" key="6">
    <source>
        <dbReference type="Proteomes" id="UP000597989"/>
    </source>
</evidence>
<feature type="active site" description="Proton acceptor" evidence="2">
    <location>
        <position position="108"/>
    </location>
</feature>
<dbReference type="InterPro" id="IPR011051">
    <property type="entry name" value="RmlC_Cupin_sf"/>
</dbReference>
<keyword evidence="7" id="KW-1185">Reference proteome</keyword>
<dbReference type="PANTHER" id="PTHR21047:SF2">
    <property type="entry name" value="THYMIDINE DIPHOSPHO-4-KETO-RHAMNOSE 3,5-EPIMERASE"/>
    <property type="match status" value="1"/>
</dbReference>
<reference evidence="5" key="3">
    <citation type="submission" date="2020-09" db="EMBL/GenBank/DDBJ databases">
        <authorList>
            <person name="Sun Q."/>
            <person name="Zhou Y."/>
        </authorList>
    </citation>
    <scope>NUCLEOTIDE SEQUENCE</scope>
    <source>
        <strain evidence="5">CGMCC 4.7206</strain>
    </source>
</reference>
<accession>A0A917NIY4</accession>
<dbReference type="EMBL" id="BAAAHC010000007">
    <property type="protein sequence ID" value="GAA0516642.1"/>
    <property type="molecule type" value="Genomic_DNA"/>
</dbReference>